<evidence type="ECO:0000256" key="5">
    <source>
        <dbReference type="ARBA" id="ARBA00049233"/>
    </source>
</evidence>
<dbReference type="GO" id="GO:0047837">
    <property type="term" value="F:D-xylose 1-dehydrogenase (NADP+) activity"/>
    <property type="evidence" value="ECO:0007669"/>
    <property type="project" value="UniProtKB-EC"/>
</dbReference>
<reference evidence="9 10" key="1">
    <citation type="submission" date="2017-05" db="EMBL/GenBank/DDBJ databases">
        <title>The Genome Sequence of Tsuchiyaea wingfieldii DSM 27421.</title>
        <authorList>
            <person name="Cuomo C."/>
            <person name="Passer A."/>
            <person name="Billmyre B."/>
            <person name="Heitman J."/>
        </authorList>
    </citation>
    <scope>NUCLEOTIDE SEQUENCE [LARGE SCALE GENOMIC DNA]</scope>
    <source>
        <strain evidence="9 10">DSM 27421</strain>
    </source>
</reference>
<dbReference type="PANTHER" id="PTHR22604:SF105">
    <property type="entry name" value="TRANS-1,2-DIHYDROBENZENE-1,2-DIOL DEHYDROGENASE"/>
    <property type="match status" value="1"/>
</dbReference>
<gene>
    <name evidence="9" type="ORF">B9479_007879</name>
</gene>
<dbReference type="Gene3D" id="3.40.50.720">
    <property type="entry name" value="NAD(P)-binding Rossmann-like Domain"/>
    <property type="match status" value="1"/>
</dbReference>
<evidence type="ECO:0000256" key="4">
    <source>
        <dbReference type="ARBA" id="ARBA00042988"/>
    </source>
</evidence>
<dbReference type="GO" id="GO:0000166">
    <property type="term" value="F:nucleotide binding"/>
    <property type="evidence" value="ECO:0007669"/>
    <property type="project" value="InterPro"/>
</dbReference>
<dbReference type="SUPFAM" id="SSF51735">
    <property type="entry name" value="NAD(P)-binding Rossmann-fold domains"/>
    <property type="match status" value="1"/>
</dbReference>
<dbReference type="Pfam" id="PF22725">
    <property type="entry name" value="GFO_IDH_MocA_C3"/>
    <property type="match status" value="1"/>
</dbReference>
<accession>A0A5D3AMX4</accession>
<sequence>MSSYTLRWGIISTGSISTSFVEDLLTDPTDRKVNDVSHAVTAVGSRSVESAQKFIDKINSTSKGKSWAAGVHDDRFKDVKPYGDYQGVYNDPNVDAVYIGTPHVVHHRNAKDALLAGKHVLCEKPFTLDRDELDELIAIAKEKKLFLMEAVWTRFQPIAYAVEEVLKSGKLGKPKRFWADFSMDWGLESTPHDAWMMKPEFGGGSLLDSSAYPSVWAMLCVHRHPLNTIKEPKVVNTHQTLYKPTGIDKNSRWLVEWDDFCLAALTTDLDSSGLRDATAVLQCEEGDLVIAYPPYQPTQFTIHPKPDRYLGSITEKTTHDWPLAPGVNGMAYEADEVARCIKAGKLESERMPWEESQIVQGWVDEVRKNGPSKSAGLKGTAGHD</sequence>
<keyword evidence="10" id="KW-1185">Reference proteome</keyword>
<dbReference type="EMBL" id="NIDF01000221">
    <property type="protein sequence ID" value="TYJ51541.1"/>
    <property type="molecule type" value="Genomic_DNA"/>
</dbReference>
<feature type="domain" description="Gfo/Idh/MocA-like oxidoreductase N-terminal" evidence="7">
    <location>
        <begin position="7"/>
        <end position="148"/>
    </location>
</feature>
<dbReference type="EC" id="1.1.1.179" evidence="3"/>
<dbReference type="Pfam" id="PF01408">
    <property type="entry name" value="GFO_IDH_MocA"/>
    <property type="match status" value="1"/>
</dbReference>
<comment type="catalytic activity">
    <reaction evidence="5">
        <text>D-xylose + NADP(+) = D-xylono-1,5-lactone + NADPH + H(+)</text>
        <dbReference type="Rhea" id="RHEA:22000"/>
        <dbReference type="ChEBI" id="CHEBI:15378"/>
        <dbReference type="ChEBI" id="CHEBI:15867"/>
        <dbReference type="ChEBI" id="CHEBI:53455"/>
        <dbReference type="ChEBI" id="CHEBI:57783"/>
        <dbReference type="ChEBI" id="CHEBI:58349"/>
        <dbReference type="EC" id="1.1.1.179"/>
    </reaction>
</comment>
<keyword evidence="2" id="KW-0560">Oxidoreductase</keyword>
<evidence type="ECO:0000256" key="6">
    <source>
        <dbReference type="SAM" id="MobiDB-lite"/>
    </source>
</evidence>
<comment type="caution">
    <text evidence="9">The sequence shown here is derived from an EMBL/GenBank/DDBJ whole genome shotgun (WGS) entry which is preliminary data.</text>
</comment>
<evidence type="ECO:0000259" key="8">
    <source>
        <dbReference type="Pfam" id="PF22725"/>
    </source>
</evidence>
<protein>
    <recommendedName>
        <fullName evidence="3">D-xylose 1-dehydrogenase (NADP(+), D-xylono-1,5-lactone-forming)</fullName>
        <ecNumber evidence="3">1.1.1.179</ecNumber>
    </recommendedName>
    <alternativeName>
        <fullName evidence="4">D-xylose-NADP dehydrogenase</fullName>
    </alternativeName>
</protein>
<evidence type="ECO:0000256" key="2">
    <source>
        <dbReference type="ARBA" id="ARBA00023002"/>
    </source>
</evidence>
<dbReference type="InterPro" id="IPR055170">
    <property type="entry name" value="GFO_IDH_MocA-like_dom"/>
</dbReference>
<evidence type="ECO:0000313" key="9">
    <source>
        <dbReference type="EMBL" id="TYJ51541.1"/>
    </source>
</evidence>
<dbReference type="InterPro" id="IPR036291">
    <property type="entry name" value="NAD(P)-bd_dom_sf"/>
</dbReference>
<dbReference type="PANTHER" id="PTHR22604">
    <property type="entry name" value="OXIDOREDUCTASES"/>
    <property type="match status" value="1"/>
</dbReference>
<dbReference type="Gene3D" id="3.30.360.10">
    <property type="entry name" value="Dihydrodipicolinate Reductase, domain 2"/>
    <property type="match status" value="1"/>
</dbReference>
<dbReference type="InterPro" id="IPR000683">
    <property type="entry name" value="Gfo/Idh/MocA-like_OxRdtase_N"/>
</dbReference>
<dbReference type="SUPFAM" id="SSF55347">
    <property type="entry name" value="Glyceraldehyde-3-phosphate dehydrogenase-like, C-terminal domain"/>
    <property type="match status" value="1"/>
</dbReference>
<organism evidence="9 10">
    <name type="scientific">Cryptococcus floricola</name>
    <dbReference type="NCBI Taxonomy" id="2591691"/>
    <lineage>
        <taxon>Eukaryota</taxon>
        <taxon>Fungi</taxon>
        <taxon>Dikarya</taxon>
        <taxon>Basidiomycota</taxon>
        <taxon>Agaricomycotina</taxon>
        <taxon>Tremellomycetes</taxon>
        <taxon>Tremellales</taxon>
        <taxon>Cryptococcaceae</taxon>
        <taxon>Cryptococcus</taxon>
    </lineage>
</organism>
<evidence type="ECO:0000259" key="7">
    <source>
        <dbReference type="Pfam" id="PF01408"/>
    </source>
</evidence>
<dbReference type="Proteomes" id="UP000322245">
    <property type="component" value="Unassembled WGS sequence"/>
</dbReference>
<comment type="similarity">
    <text evidence="1">Belongs to the Gfo/Idh/MocA family.</text>
</comment>
<evidence type="ECO:0000256" key="3">
    <source>
        <dbReference type="ARBA" id="ARBA00038984"/>
    </source>
</evidence>
<dbReference type="AlphaFoldDB" id="A0A5D3AMX4"/>
<proteinExistence type="inferred from homology"/>
<evidence type="ECO:0000256" key="1">
    <source>
        <dbReference type="ARBA" id="ARBA00010928"/>
    </source>
</evidence>
<feature type="region of interest" description="Disordered" evidence="6">
    <location>
        <begin position="365"/>
        <end position="384"/>
    </location>
</feature>
<dbReference type="InterPro" id="IPR050984">
    <property type="entry name" value="Gfo/Idh/MocA_domain"/>
</dbReference>
<evidence type="ECO:0000313" key="10">
    <source>
        <dbReference type="Proteomes" id="UP000322245"/>
    </source>
</evidence>
<feature type="domain" description="GFO/IDH/MocA-like oxidoreductase" evidence="8">
    <location>
        <begin position="162"/>
        <end position="288"/>
    </location>
</feature>
<name>A0A5D3AMX4_9TREE</name>